<dbReference type="OrthoDB" id="6675289at2759"/>
<evidence type="ECO:0000256" key="8">
    <source>
        <dbReference type="ARBA" id="ARBA00023170"/>
    </source>
</evidence>
<keyword evidence="7 10" id="KW-0472">Membrane</keyword>
<keyword evidence="3 10" id="KW-0716">Sensory transduction</keyword>
<evidence type="ECO:0000256" key="10">
    <source>
        <dbReference type="RuleBase" id="RU351113"/>
    </source>
</evidence>
<keyword evidence="5 10" id="KW-0552">Olfaction</keyword>
<evidence type="ECO:0000313" key="11">
    <source>
        <dbReference type="EMBL" id="RZC35217.1"/>
    </source>
</evidence>
<dbReference type="InterPro" id="IPR004117">
    <property type="entry name" value="7tm6_olfct_rcpt"/>
</dbReference>
<gene>
    <name evidence="11" type="ORF">BDFB_012564</name>
</gene>
<comment type="caution">
    <text evidence="11">The sequence shown here is derived from an EMBL/GenBank/DDBJ whole genome shotgun (WGS) entry which is preliminary data.</text>
</comment>
<protein>
    <recommendedName>
        <fullName evidence="10">Odorant receptor</fullName>
    </recommendedName>
</protein>
<evidence type="ECO:0000256" key="6">
    <source>
        <dbReference type="ARBA" id="ARBA00022989"/>
    </source>
</evidence>
<proteinExistence type="inferred from homology"/>
<evidence type="ECO:0000256" key="3">
    <source>
        <dbReference type="ARBA" id="ARBA00022606"/>
    </source>
</evidence>
<evidence type="ECO:0000313" key="12">
    <source>
        <dbReference type="Proteomes" id="UP000292052"/>
    </source>
</evidence>
<dbReference type="GO" id="GO:0005886">
    <property type="term" value="C:plasma membrane"/>
    <property type="evidence" value="ECO:0007669"/>
    <property type="project" value="UniProtKB-SubCell"/>
</dbReference>
<keyword evidence="8 10" id="KW-0675">Receptor</keyword>
<comment type="caution">
    <text evidence="10">Lacks conserved residue(s) required for the propagation of feature annotation.</text>
</comment>
<keyword evidence="4 10" id="KW-0812">Transmembrane</keyword>
<feature type="transmembrane region" description="Helical" evidence="10">
    <location>
        <begin position="283"/>
        <end position="307"/>
    </location>
</feature>
<accession>A0A482VSE3</accession>
<keyword evidence="12" id="KW-1185">Reference proteome</keyword>
<evidence type="ECO:0000256" key="9">
    <source>
        <dbReference type="ARBA" id="ARBA00023224"/>
    </source>
</evidence>
<feature type="transmembrane region" description="Helical" evidence="10">
    <location>
        <begin position="71"/>
        <end position="89"/>
    </location>
</feature>
<reference evidence="11 12" key="1">
    <citation type="submission" date="2017-03" db="EMBL/GenBank/DDBJ databases">
        <title>Genome of the blue death feigning beetle - Asbolus verrucosus.</title>
        <authorList>
            <person name="Rider S.D."/>
        </authorList>
    </citation>
    <scope>NUCLEOTIDE SEQUENCE [LARGE SCALE GENOMIC DNA]</scope>
    <source>
        <strain evidence="11">Butters</strain>
        <tissue evidence="11">Head and leg muscle</tissue>
    </source>
</reference>
<keyword evidence="6 10" id="KW-1133">Transmembrane helix</keyword>
<dbReference type="GO" id="GO:0004984">
    <property type="term" value="F:olfactory receptor activity"/>
    <property type="evidence" value="ECO:0007669"/>
    <property type="project" value="InterPro"/>
</dbReference>
<keyword evidence="2" id="KW-1003">Cell membrane</keyword>
<dbReference type="Pfam" id="PF02949">
    <property type="entry name" value="7tm_6"/>
    <property type="match status" value="1"/>
</dbReference>
<dbReference type="PANTHER" id="PTHR21137:SF35">
    <property type="entry name" value="ODORANT RECEPTOR 19A-RELATED"/>
    <property type="match status" value="1"/>
</dbReference>
<feature type="transmembrane region" description="Helical" evidence="10">
    <location>
        <begin position="254"/>
        <end position="277"/>
    </location>
</feature>
<evidence type="ECO:0000256" key="1">
    <source>
        <dbReference type="ARBA" id="ARBA00004651"/>
    </source>
</evidence>
<evidence type="ECO:0000256" key="7">
    <source>
        <dbReference type="ARBA" id="ARBA00023136"/>
    </source>
</evidence>
<keyword evidence="9 10" id="KW-0807">Transducer</keyword>
<organism evidence="11 12">
    <name type="scientific">Asbolus verrucosus</name>
    <name type="common">Desert ironclad beetle</name>
    <dbReference type="NCBI Taxonomy" id="1661398"/>
    <lineage>
        <taxon>Eukaryota</taxon>
        <taxon>Metazoa</taxon>
        <taxon>Ecdysozoa</taxon>
        <taxon>Arthropoda</taxon>
        <taxon>Hexapoda</taxon>
        <taxon>Insecta</taxon>
        <taxon>Pterygota</taxon>
        <taxon>Neoptera</taxon>
        <taxon>Endopterygota</taxon>
        <taxon>Coleoptera</taxon>
        <taxon>Polyphaga</taxon>
        <taxon>Cucujiformia</taxon>
        <taxon>Tenebrionidae</taxon>
        <taxon>Pimeliinae</taxon>
        <taxon>Asbolus</taxon>
    </lineage>
</organism>
<name>A0A482VSE3_ASBVE</name>
<comment type="similarity">
    <text evidence="10">Belongs to the insect chemoreceptor superfamily. Heteromeric odorant receptor channel (TC 1.A.69) family.</text>
</comment>
<feature type="transmembrane region" description="Helical" evidence="10">
    <location>
        <begin position="35"/>
        <end position="59"/>
    </location>
</feature>
<feature type="transmembrane region" description="Helical" evidence="10">
    <location>
        <begin position="127"/>
        <end position="149"/>
    </location>
</feature>
<dbReference type="PANTHER" id="PTHR21137">
    <property type="entry name" value="ODORANT RECEPTOR"/>
    <property type="match status" value="1"/>
</dbReference>
<comment type="subcellular location">
    <subcellularLocation>
        <location evidence="1 10">Cell membrane</location>
        <topology evidence="1 10">Multi-pass membrane protein</topology>
    </subcellularLocation>
</comment>
<evidence type="ECO:0000256" key="5">
    <source>
        <dbReference type="ARBA" id="ARBA00022725"/>
    </source>
</evidence>
<evidence type="ECO:0000256" key="4">
    <source>
        <dbReference type="ARBA" id="ARBA00022692"/>
    </source>
</evidence>
<dbReference type="AlphaFoldDB" id="A0A482VSE3"/>
<feature type="transmembrane region" description="Helical" evidence="10">
    <location>
        <begin position="182"/>
        <end position="208"/>
    </location>
</feature>
<sequence>MEKFDWVSTISRNIRGLRVIGLWPESEEGYKMDLYTLYTAVCINSLMVIHVMCQVINIIASHFDMDLIVEIFHILLQKILGLIKMYVFMRNIKTLKQLLKNLNGDVFQPKNMEQRLLVKPTLRGWKLVFNVFFYPTMTTVLLCGLIPILNGSYKNYRLPFLAWYPFNTKRSPMYQIVFAHQMISFTFLAITVVSIDMLTAALLMYVGIQCDILCNNLRNLGYDNRDGIDFEKSLIACIEHHQNILDFSEKCNSLISFTVLVQFFISALTAALALYQIAYFEIYSLQFCNGLMILGVSLIQTTTYCWFGNEVEVKASSSGLICYAAFQSNWTEQSPSAKKILMIFMIRSLTPIKISSYNLFYLSLETHKKILQSTWSYFTMLRQFGGVN</sequence>
<dbReference type="GO" id="GO:0007165">
    <property type="term" value="P:signal transduction"/>
    <property type="evidence" value="ECO:0007669"/>
    <property type="project" value="UniProtKB-KW"/>
</dbReference>
<evidence type="ECO:0000256" key="2">
    <source>
        <dbReference type="ARBA" id="ARBA00022475"/>
    </source>
</evidence>
<dbReference type="GO" id="GO:0005549">
    <property type="term" value="F:odorant binding"/>
    <property type="evidence" value="ECO:0007669"/>
    <property type="project" value="InterPro"/>
</dbReference>
<dbReference type="Proteomes" id="UP000292052">
    <property type="component" value="Unassembled WGS sequence"/>
</dbReference>
<dbReference type="EMBL" id="QDEB01073002">
    <property type="protein sequence ID" value="RZC35217.1"/>
    <property type="molecule type" value="Genomic_DNA"/>
</dbReference>